<protein>
    <submittedName>
        <fullName evidence="1">Uncharacterized protein</fullName>
    </submittedName>
</protein>
<organism evidence="1 2">
    <name type="scientific">Holothuria leucospilota</name>
    <name type="common">Black long sea cucumber</name>
    <name type="synonym">Mertensiothuria leucospilota</name>
    <dbReference type="NCBI Taxonomy" id="206669"/>
    <lineage>
        <taxon>Eukaryota</taxon>
        <taxon>Metazoa</taxon>
        <taxon>Echinodermata</taxon>
        <taxon>Eleutherozoa</taxon>
        <taxon>Echinozoa</taxon>
        <taxon>Holothuroidea</taxon>
        <taxon>Aspidochirotacea</taxon>
        <taxon>Aspidochirotida</taxon>
        <taxon>Holothuriidae</taxon>
        <taxon>Holothuria</taxon>
    </lineage>
</organism>
<name>A0A9Q0Y8S3_HOLLE</name>
<dbReference type="Proteomes" id="UP001152320">
    <property type="component" value="Unassembled WGS sequence"/>
</dbReference>
<reference evidence="1" key="1">
    <citation type="submission" date="2021-10" db="EMBL/GenBank/DDBJ databases">
        <title>Tropical sea cucumber genome reveals ecological adaptation and Cuvierian tubules defense mechanism.</title>
        <authorList>
            <person name="Chen T."/>
        </authorList>
    </citation>
    <scope>NUCLEOTIDE SEQUENCE</scope>
    <source>
        <strain evidence="1">Nanhai2018</strain>
        <tissue evidence="1">Muscle</tissue>
    </source>
</reference>
<keyword evidence="2" id="KW-1185">Reference proteome</keyword>
<sequence>MLVVPLKTREDEKVFRLEKWSSRTLISNSLNMYTGSLVELVHGFMYILKAVYENIGRHFGKPAVQRMAGRLAA</sequence>
<accession>A0A9Q0Y8S3</accession>
<evidence type="ECO:0000313" key="2">
    <source>
        <dbReference type="Proteomes" id="UP001152320"/>
    </source>
</evidence>
<comment type="caution">
    <text evidence="1">The sequence shown here is derived from an EMBL/GenBank/DDBJ whole genome shotgun (WGS) entry which is preliminary data.</text>
</comment>
<proteinExistence type="predicted"/>
<dbReference type="AlphaFoldDB" id="A0A9Q0Y8S3"/>
<evidence type="ECO:0000313" key="1">
    <source>
        <dbReference type="EMBL" id="KAJ8017812.1"/>
    </source>
</evidence>
<gene>
    <name evidence="1" type="ORF">HOLleu_44538</name>
</gene>
<dbReference type="EMBL" id="JAIZAY010000976">
    <property type="protein sequence ID" value="KAJ8017812.1"/>
    <property type="molecule type" value="Genomic_DNA"/>
</dbReference>